<dbReference type="PRINTS" id="PR00952">
    <property type="entry name" value="TYPE3IMQPROT"/>
</dbReference>
<organism evidence="8 9">
    <name type="scientific">Clostridium boliviensis</name>
    <dbReference type="NCBI Taxonomy" id="318465"/>
    <lineage>
        <taxon>Bacteria</taxon>
        <taxon>Bacillati</taxon>
        <taxon>Bacillota</taxon>
        <taxon>Clostridia</taxon>
        <taxon>Eubacteriales</taxon>
        <taxon>Clostridiaceae</taxon>
        <taxon>Clostridium</taxon>
    </lineage>
</organism>
<evidence type="ECO:0000256" key="3">
    <source>
        <dbReference type="ARBA" id="ARBA00022475"/>
    </source>
</evidence>
<dbReference type="PIRSF" id="PIRSF004669">
    <property type="entry name" value="FliQ"/>
    <property type="match status" value="1"/>
</dbReference>
<keyword evidence="4 7" id="KW-0812">Transmembrane</keyword>
<keyword evidence="8" id="KW-0969">Cilium</keyword>
<sequence>MTDVALSSLMYEMFGAAVKLAGPVLVVSMIVGILISILQAATQIHEQTITFVPKLFVIGLMLLMLGSNMMKTLSDFTIRIFNTMLG</sequence>
<keyword evidence="6 7" id="KW-0472">Membrane</keyword>
<dbReference type="Pfam" id="PF01313">
    <property type="entry name" value="Bac_export_3"/>
    <property type="match status" value="1"/>
</dbReference>
<reference evidence="8 9" key="1">
    <citation type="submission" date="2023-10" db="EMBL/GenBank/DDBJ databases">
        <title>A novel Glycoside Hydrolase 43-Like Enzyme from Clostrdium boliviensis is an Endo-xylanase, and a Candidate for Xylooligosaccharides Production from Different Xylan Substrates.</title>
        <authorList>
            <person name="Alvarez M.T."/>
            <person name="Rocabado-Villegas L.R."/>
            <person name="Salas-Veizaga D.M."/>
            <person name="Linares-Pasten J.A."/>
            <person name="Gudmundsdottir E.E."/>
            <person name="Hreggvidsson G.O."/>
            <person name="Adlercreutz P."/>
            <person name="Nordberg Karlsson E."/>
        </authorList>
    </citation>
    <scope>NUCLEOTIDE SEQUENCE [LARGE SCALE GENOMIC DNA]</scope>
    <source>
        <strain evidence="8 9">E-1</strain>
    </source>
</reference>
<evidence type="ECO:0000256" key="2">
    <source>
        <dbReference type="ARBA" id="ARBA00006156"/>
    </source>
</evidence>
<comment type="caution">
    <text evidence="8">The sequence shown here is derived from an EMBL/GenBank/DDBJ whole genome shotgun (WGS) entry which is preliminary data.</text>
</comment>
<evidence type="ECO:0000256" key="7">
    <source>
        <dbReference type="SAM" id="Phobius"/>
    </source>
</evidence>
<dbReference type="Proteomes" id="UP001276854">
    <property type="component" value="Unassembled WGS sequence"/>
</dbReference>
<comment type="similarity">
    <text evidence="2">Belongs to the FliQ/MopD/SpaQ family.</text>
</comment>
<keyword evidence="9" id="KW-1185">Reference proteome</keyword>
<evidence type="ECO:0000256" key="4">
    <source>
        <dbReference type="ARBA" id="ARBA00022692"/>
    </source>
</evidence>
<evidence type="ECO:0000313" key="9">
    <source>
        <dbReference type="Proteomes" id="UP001276854"/>
    </source>
</evidence>
<keyword evidence="8" id="KW-0282">Flagellum</keyword>
<dbReference type="PANTHER" id="PTHR34040">
    <property type="entry name" value="FLAGELLAR BIOSYNTHETIC PROTEIN FLIQ"/>
    <property type="match status" value="1"/>
</dbReference>
<dbReference type="PANTHER" id="PTHR34040:SF2">
    <property type="entry name" value="FLAGELLAR BIOSYNTHETIC PROTEIN FLIQ"/>
    <property type="match status" value="1"/>
</dbReference>
<proteinExistence type="inferred from homology"/>
<evidence type="ECO:0000256" key="1">
    <source>
        <dbReference type="ARBA" id="ARBA00004651"/>
    </source>
</evidence>
<evidence type="ECO:0000256" key="5">
    <source>
        <dbReference type="ARBA" id="ARBA00022989"/>
    </source>
</evidence>
<evidence type="ECO:0000256" key="6">
    <source>
        <dbReference type="ARBA" id="ARBA00023136"/>
    </source>
</evidence>
<feature type="transmembrane region" description="Helical" evidence="7">
    <location>
        <begin position="48"/>
        <end position="66"/>
    </location>
</feature>
<dbReference type="EMBL" id="JAWONS010000179">
    <property type="protein sequence ID" value="MDW2798132.1"/>
    <property type="molecule type" value="Genomic_DNA"/>
</dbReference>
<dbReference type="InterPro" id="IPR002191">
    <property type="entry name" value="Bac_export_3"/>
</dbReference>
<gene>
    <name evidence="8" type="ORF">RZO55_11145</name>
</gene>
<comment type="subcellular location">
    <subcellularLocation>
        <location evidence="1">Cell membrane</location>
        <topology evidence="1">Multi-pass membrane protein</topology>
    </subcellularLocation>
</comment>
<feature type="transmembrane region" description="Helical" evidence="7">
    <location>
        <begin position="20"/>
        <end position="41"/>
    </location>
</feature>
<name>A0ABU4GPH4_9CLOT</name>
<accession>A0ABU4GPH4</accession>
<dbReference type="RefSeq" id="WP_318064369.1">
    <property type="nucleotide sequence ID" value="NZ_JAWONS010000179.1"/>
</dbReference>
<keyword evidence="8" id="KW-0966">Cell projection</keyword>
<evidence type="ECO:0000313" key="8">
    <source>
        <dbReference type="EMBL" id="MDW2798132.1"/>
    </source>
</evidence>
<keyword evidence="5 7" id="KW-1133">Transmembrane helix</keyword>
<protein>
    <submittedName>
        <fullName evidence="8">Flagellar biosynthetic protein FliQ</fullName>
    </submittedName>
</protein>
<keyword evidence="3" id="KW-1003">Cell membrane</keyword>